<accession>A0A1I8B3E5</accession>
<feature type="region of interest" description="Disordered" evidence="1">
    <location>
        <begin position="75"/>
        <end position="101"/>
    </location>
</feature>
<dbReference type="WBParaSite" id="MhA1_Contig1259.frz3.gene1">
    <property type="protein sequence ID" value="MhA1_Contig1259.frz3.gene1"/>
    <property type="gene ID" value="MhA1_Contig1259.frz3.gene1"/>
</dbReference>
<evidence type="ECO:0000313" key="3">
    <source>
        <dbReference type="WBParaSite" id="MhA1_Contig1259.frz3.gene1"/>
    </source>
</evidence>
<organism evidence="2 3">
    <name type="scientific">Meloidogyne hapla</name>
    <name type="common">Root-knot nematode worm</name>
    <dbReference type="NCBI Taxonomy" id="6305"/>
    <lineage>
        <taxon>Eukaryota</taxon>
        <taxon>Metazoa</taxon>
        <taxon>Ecdysozoa</taxon>
        <taxon>Nematoda</taxon>
        <taxon>Chromadorea</taxon>
        <taxon>Rhabditida</taxon>
        <taxon>Tylenchina</taxon>
        <taxon>Tylenchomorpha</taxon>
        <taxon>Tylenchoidea</taxon>
        <taxon>Meloidogynidae</taxon>
        <taxon>Meloidogyninae</taxon>
        <taxon>Meloidogyne</taxon>
    </lineage>
</organism>
<evidence type="ECO:0000313" key="2">
    <source>
        <dbReference type="Proteomes" id="UP000095281"/>
    </source>
</evidence>
<keyword evidence="2" id="KW-1185">Reference proteome</keyword>
<protein>
    <submittedName>
        <fullName evidence="3">Uncharacterized protein</fullName>
    </submittedName>
</protein>
<sequence>MSEPRENIPSQPNNSINPPIELLVDELYKCAHPPPSYSKATGISTIRRESERQQRELTFISPFGGSLCRIFPFSTNTSRTSQTNTSSPPIYTESPPNYTRNVLGNDRRGFNSTRFCRSKLII</sequence>
<dbReference type="Proteomes" id="UP000095281">
    <property type="component" value="Unplaced"/>
</dbReference>
<proteinExistence type="predicted"/>
<name>A0A1I8B3E5_MELHA</name>
<evidence type="ECO:0000256" key="1">
    <source>
        <dbReference type="SAM" id="MobiDB-lite"/>
    </source>
</evidence>
<feature type="compositionally biased region" description="Low complexity" evidence="1">
    <location>
        <begin position="75"/>
        <end position="87"/>
    </location>
</feature>
<dbReference type="AlphaFoldDB" id="A0A1I8B3E5"/>
<reference evidence="3" key="1">
    <citation type="submission" date="2016-11" db="UniProtKB">
        <authorList>
            <consortium name="WormBaseParasite"/>
        </authorList>
    </citation>
    <scope>IDENTIFICATION</scope>
</reference>